<sequence>MQKGFTLIELLVVVLIIGILSAVALPQYQTAVDKARYSELQTICKALAQAAELYYLANGDWTGSFDDLDITVPSTKVTDKQIKVGKNTFHIWMNEGKTQGTIQGNLVVNGEAKLLYLQDFMGTKARQCRAKKGDTRYLNICKGMGGVAFWSNEDWESFKLP</sequence>
<dbReference type="SUPFAM" id="SSF54523">
    <property type="entry name" value="Pili subunits"/>
    <property type="match status" value="1"/>
</dbReference>
<evidence type="ECO:0000313" key="6">
    <source>
        <dbReference type="EMBL" id="MBE6420752.1"/>
    </source>
</evidence>
<dbReference type="InterPro" id="IPR012902">
    <property type="entry name" value="N_methyl_site"/>
</dbReference>
<dbReference type="Gene3D" id="3.30.700.10">
    <property type="entry name" value="Glycoprotein, Type 4 Pilin"/>
    <property type="match status" value="1"/>
</dbReference>
<dbReference type="InterPro" id="IPR045584">
    <property type="entry name" value="Pilin-like"/>
</dbReference>
<dbReference type="Proteomes" id="UP000725649">
    <property type="component" value="Unassembled WGS sequence"/>
</dbReference>
<dbReference type="InterPro" id="IPR000983">
    <property type="entry name" value="Bac_GSPG_pilin"/>
</dbReference>
<keyword evidence="2" id="KW-0488">Methylation</keyword>
<evidence type="ECO:0000313" key="7">
    <source>
        <dbReference type="Proteomes" id="UP000725649"/>
    </source>
</evidence>
<dbReference type="AlphaFoldDB" id="A0A928DQF8"/>
<organism evidence="6 7">
    <name type="scientific">Candidatus Avelusimicrobium gallicola</name>
    <dbReference type="NCBI Taxonomy" id="2562704"/>
    <lineage>
        <taxon>Bacteria</taxon>
        <taxon>Pseudomonadati</taxon>
        <taxon>Elusimicrobiota</taxon>
        <taxon>Elusimicrobia</taxon>
        <taxon>Elusimicrobiales</taxon>
        <taxon>Elusimicrobiaceae</taxon>
        <taxon>Candidatus Avelusimicrobium</taxon>
    </lineage>
</organism>
<protein>
    <submittedName>
        <fullName evidence="6">Prepilin-type N-terminal cleavage/methylation domain-containing protein</fullName>
    </submittedName>
</protein>
<evidence type="ECO:0000256" key="3">
    <source>
        <dbReference type="ARBA" id="ARBA00022692"/>
    </source>
</evidence>
<comment type="subcellular location">
    <subcellularLocation>
        <location evidence="1">Membrane</location>
        <topology evidence="1">Single-pass membrane protein</topology>
    </subcellularLocation>
</comment>
<keyword evidence="3" id="KW-0812">Transmembrane</keyword>
<proteinExistence type="predicted"/>
<gene>
    <name evidence="6" type="ORF">E7027_01200</name>
</gene>
<evidence type="ECO:0000256" key="5">
    <source>
        <dbReference type="ARBA" id="ARBA00023136"/>
    </source>
</evidence>
<accession>A0A928DQF8</accession>
<dbReference type="PROSITE" id="PS00409">
    <property type="entry name" value="PROKAR_NTER_METHYL"/>
    <property type="match status" value="1"/>
</dbReference>
<name>A0A928DQF8_9BACT</name>
<reference evidence="6" key="1">
    <citation type="submission" date="2019-04" db="EMBL/GenBank/DDBJ databases">
        <title>Evolution of Biomass-Degrading Anaerobic Consortia Revealed by Metagenomics.</title>
        <authorList>
            <person name="Peng X."/>
        </authorList>
    </citation>
    <scope>NUCLEOTIDE SEQUENCE</scope>
    <source>
        <strain evidence="6">SIG66</strain>
    </source>
</reference>
<dbReference type="PANTHER" id="PTHR30093:SF44">
    <property type="entry name" value="TYPE II SECRETION SYSTEM CORE PROTEIN G"/>
    <property type="match status" value="1"/>
</dbReference>
<dbReference type="GO" id="GO:0015628">
    <property type="term" value="P:protein secretion by the type II secretion system"/>
    <property type="evidence" value="ECO:0007669"/>
    <property type="project" value="InterPro"/>
</dbReference>
<evidence type="ECO:0000256" key="4">
    <source>
        <dbReference type="ARBA" id="ARBA00022989"/>
    </source>
</evidence>
<evidence type="ECO:0000256" key="1">
    <source>
        <dbReference type="ARBA" id="ARBA00004167"/>
    </source>
</evidence>
<dbReference type="EMBL" id="SUVG01000001">
    <property type="protein sequence ID" value="MBE6420752.1"/>
    <property type="molecule type" value="Genomic_DNA"/>
</dbReference>
<dbReference type="PANTHER" id="PTHR30093">
    <property type="entry name" value="GENERAL SECRETION PATHWAY PROTEIN G"/>
    <property type="match status" value="1"/>
</dbReference>
<dbReference type="GO" id="GO:0015627">
    <property type="term" value="C:type II protein secretion system complex"/>
    <property type="evidence" value="ECO:0007669"/>
    <property type="project" value="InterPro"/>
</dbReference>
<keyword evidence="5" id="KW-0472">Membrane</keyword>
<keyword evidence="4" id="KW-1133">Transmembrane helix</keyword>
<dbReference type="Pfam" id="PF07963">
    <property type="entry name" value="N_methyl"/>
    <property type="match status" value="1"/>
</dbReference>
<dbReference type="NCBIfam" id="TIGR02532">
    <property type="entry name" value="IV_pilin_GFxxxE"/>
    <property type="match status" value="1"/>
</dbReference>
<comment type="caution">
    <text evidence="6">The sequence shown here is derived from an EMBL/GenBank/DDBJ whole genome shotgun (WGS) entry which is preliminary data.</text>
</comment>
<dbReference type="PRINTS" id="PR00813">
    <property type="entry name" value="BCTERIALGSPG"/>
</dbReference>
<dbReference type="GO" id="GO:0016020">
    <property type="term" value="C:membrane"/>
    <property type="evidence" value="ECO:0007669"/>
    <property type="project" value="UniProtKB-SubCell"/>
</dbReference>
<evidence type="ECO:0000256" key="2">
    <source>
        <dbReference type="ARBA" id="ARBA00022481"/>
    </source>
</evidence>